<keyword evidence="1" id="KW-1133">Transmembrane helix</keyword>
<keyword evidence="3" id="KW-1185">Reference proteome</keyword>
<reference evidence="2 3" key="1">
    <citation type="submission" date="2019-08" db="EMBL/GenBank/DDBJ databases">
        <authorList>
            <person name="Guy L."/>
        </authorList>
    </citation>
    <scope>NUCLEOTIDE SEQUENCE [LARGE SCALE GENOMIC DNA]</scope>
    <source>
        <strain evidence="2 3">SGT-108</strain>
    </source>
</reference>
<dbReference type="KEGG" id="asip:AQUSIP_10710"/>
<sequence>MLDRHSLRTEQSQRDVIYTNSMKLMSSKLTLFLVYFLLVILIKILFAIRTDLLSGLSSLTAVSVISNHDDR</sequence>
<accession>A0A5E4PHH3</accession>
<dbReference type="Proteomes" id="UP000324194">
    <property type="component" value="Chromosome 1"/>
</dbReference>
<dbReference type="EMBL" id="LR699119">
    <property type="protein sequence ID" value="VVC75776.1"/>
    <property type="molecule type" value="Genomic_DNA"/>
</dbReference>
<organism evidence="2 3">
    <name type="scientific">Aquicella siphonis</name>
    <dbReference type="NCBI Taxonomy" id="254247"/>
    <lineage>
        <taxon>Bacteria</taxon>
        <taxon>Pseudomonadati</taxon>
        <taxon>Pseudomonadota</taxon>
        <taxon>Gammaproteobacteria</taxon>
        <taxon>Legionellales</taxon>
        <taxon>Coxiellaceae</taxon>
        <taxon>Aquicella</taxon>
    </lineage>
</organism>
<gene>
    <name evidence="2" type="ORF">AQUSIP_10710</name>
</gene>
<evidence type="ECO:0000256" key="1">
    <source>
        <dbReference type="SAM" id="Phobius"/>
    </source>
</evidence>
<protein>
    <submittedName>
        <fullName evidence="2">Uncharacterized protein</fullName>
    </submittedName>
</protein>
<dbReference type="AlphaFoldDB" id="A0A5E4PHH3"/>
<keyword evidence="1" id="KW-0812">Transmembrane</keyword>
<name>A0A5E4PHH3_9COXI</name>
<keyword evidence="1" id="KW-0472">Membrane</keyword>
<evidence type="ECO:0000313" key="2">
    <source>
        <dbReference type="EMBL" id="VVC75776.1"/>
    </source>
</evidence>
<feature type="transmembrane region" description="Helical" evidence="1">
    <location>
        <begin position="29"/>
        <end position="48"/>
    </location>
</feature>
<evidence type="ECO:0000313" key="3">
    <source>
        <dbReference type="Proteomes" id="UP000324194"/>
    </source>
</evidence>
<proteinExistence type="predicted"/>